<protein>
    <submittedName>
        <fullName evidence="1">Uncharacterized protein</fullName>
    </submittedName>
</protein>
<accession>A0ABU6RXD6</accession>
<sequence>MRVDVIDSLVQEVFDGEFSSHNEEFALLEELEEDAEKEEEVAEKFLPSKPEKVEEEKPSKLELKPLPSSLKYAFLDDEETLSVIINSALKGKEEDGLLKVLKEHNCTWMEDW</sequence>
<gene>
    <name evidence="1" type="ORF">PIB30_096433</name>
</gene>
<name>A0ABU6RXD6_9FABA</name>
<organism evidence="1 2">
    <name type="scientific">Stylosanthes scabra</name>
    <dbReference type="NCBI Taxonomy" id="79078"/>
    <lineage>
        <taxon>Eukaryota</taxon>
        <taxon>Viridiplantae</taxon>
        <taxon>Streptophyta</taxon>
        <taxon>Embryophyta</taxon>
        <taxon>Tracheophyta</taxon>
        <taxon>Spermatophyta</taxon>
        <taxon>Magnoliopsida</taxon>
        <taxon>eudicotyledons</taxon>
        <taxon>Gunneridae</taxon>
        <taxon>Pentapetalae</taxon>
        <taxon>rosids</taxon>
        <taxon>fabids</taxon>
        <taxon>Fabales</taxon>
        <taxon>Fabaceae</taxon>
        <taxon>Papilionoideae</taxon>
        <taxon>50 kb inversion clade</taxon>
        <taxon>dalbergioids sensu lato</taxon>
        <taxon>Dalbergieae</taxon>
        <taxon>Pterocarpus clade</taxon>
        <taxon>Stylosanthes</taxon>
    </lineage>
</organism>
<evidence type="ECO:0000313" key="2">
    <source>
        <dbReference type="Proteomes" id="UP001341840"/>
    </source>
</evidence>
<keyword evidence="2" id="KW-1185">Reference proteome</keyword>
<comment type="caution">
    <text evidence="1">The sequence shown here is derived from an EMBL/GenBank/DDBJ whole genome shotgun (WGS) entry which is preliminary data.</text>
</comment>
<reference evidence="1 2" key="1">
    <citation type="journal article" date="2023" name="Plants (Basel)">
        <title>Bridging the Gap: Combining Genomics and Transcriptomics Approaches to Understand Stylosanthes scabra, an Orphan Legume from the Brazilian Caatinga.</title>
        <authorList>
            <person name="Ferreira-Neto J.R.C."/>
            <person name="da Silva M.D."/>
            <person name="Binneck E."/>
            <person name="de Melo N.F."/>
            <person name="da Silva R.H."/>
            <person name="de Melo A.L.T.M."/>
            <person name="Pandolfi V."/>
            <person name="Bustamante F.O."/>
            <person name="Brasileiro-Vidal A.C."/>
            <person name="Benko-Iseppon A.M."/>
        </authorList>
    </citation>
    <scope>NUCLEOTIDE SEQUENCE [LARGE SCALE GENOMIC DNA]</scope>
    <source>
        <tissue evidence="1">Leaves</tissue>
    </source>
</reference>
<dbReference type="EMBL" id="JASCZI010032494">
    <property type="protein sequence ID" value="MED6128303.1"/>
    <property type="molecule type" value="Genomic_DNA"/>
</dbReference>
<dbReference type="Proteomes" id="UP001341840">
    <property type="component" value="Unassembled WGS sequence"/>
</dbReference>
<evidence type="ECO:0000313" key="1">
    <source>
        <dbReference type="EMBL" id="MED6128303.1"/>
    </source>
</evidence>
<proteinExistence type="predicted"/>